<evidence type="ECO:0000313" key="2">
    <source>
        <dbReference type="EMBL" id="SFN93811.1"/>
    </source>
</evidence>
<evidence type="ECO:0000313" key="3">
    <source>
        <dbReference type="Proteomes" id="UP000183107"/>
    </source>
</evidence>
<feature type="transmembrane region" description="Helical" evidence="1">
    <location>
        <begin position="83"/>
        <end position="101"/>
    </location>
</feature>
<evidence type="ECO:0000256" key="1">
    <source>
        <dbReference type="SAM" id="Phobius"/>
    </source>
</evidence>
<keyword evidence="3" id="KW-1185">Reference proteome</keyword>
<keyword evidence="1" id="KW-1133">Transmembrane helix</keyword>
<proteinExistence type="predicted"/>
<keyword evidence="1" id="KW-0812">Transmembrane</keyword>
<feature type="transmembrane region" description="Helical" evidence="1">
    <location>
        <begin position="35"/>
        <end position="62"/>
    </location>
</feature>
<sequence length="186" mass="21237">MRVPVYCVRIRYVTASNKGTEGKTILMDEFAFARVLHVLGIVLWIGGVAMVTIVLFPAMAQLKSAAERTEFFGRIESRFAPQARFTTLIVGLSGFYMVHILNAWSRFTELRFWWMHAMVFVWLIFTLMLFVVEPLVLRKRAAKNIQRDHEKAFAVAHRMHWVLLSLSLITIAGAVAGSHGWILQGE</sequence>
<name>A0A1I5D4L1_9PROT</name>
<dbReference type="AlphaFoldDB" id="A0A1I5D4L1"/>
<dbReference type="STRING" id="1266925.GCA_000619905_02474"/>
<reference evidence="3" key="1">
    <citation type="submission" date="2016-10" db="EMBL/GenBank/DDBJ databases">
        <authorList>
            <person name="Varghese N."/>
        </authorList>
    </citation>
    <scope>NUCLEOTIDE SEQUENCE [LARGE SCALE GENOMIC DNA]</scope>
    <source>
        <strain evidence="3">Nsp8</strain>
    </source>
</reference>
<accession>A0A1I5D4L1</accession>
<keyword evidence="1" id="KW-0472">Membrane</keyword>
<dbReference type="EMBL" id="FOVJ01000005">
    <property type="protein sequence ID" value="SFN93811.1"/>
    <property type="molecule type" value="Genomic_DNA"/>
</dbReference>
<gene>
    <name evidence="2" type="ORF">SAMN05216386_2190</name>
</gene>
<feature type="transmembrane region" description="Helical" evidence="1">
    <location>
        <begin position="113"/>
        <end position="137"/>
    </location>
</feature>
<feature type="transmembrane region" description="Helical" evidence="1">
    <location>
        <begin position="161"/>
        <end position="182"/>
    </location>
</feature>
<organism evidence="2 3">
    <name type="scientific">Nitrosospira briensis</name>
    <dbReference type="NCBI Taxonomy" id="35799"/>
    <lineage>
        <taxon>Bacteria</taxon>
        <taxon>Pseudomonadati</taxon>
        <taxon>Pseudomonadota</taxon>
        <taxon>Betaproteobacteria</taxon>
        <taxon>Nitrosomonadales</taxon>
        <taxon>Nitrosomonadaceae</taxon>
        <taxon>Nitrosospira</taxon>
    </lineage>
</organism>
<evidence type="ECO:0008006" key="4">
    <source>
        <dbReference type="Google" id="ProtNLM"/>
    </source>
</evidence>
<dbReference type="Proteomes" id="UP000183107">
    <property type="component" value="Unassembled WGS sequence"/>
</dbReference>
<protein>
    <recommendedName>
        <fullName evidence="4">Copper resistance protein D</fullName>
    </recommendedName>
</protein>